<keyword evidence="9 14" id="KW-0560">Oxidoreductase</keyword>
<evidence type="ECO:0000256" key="8">
    <source>
        <dbReference type="ARBA" id="ARBA00022982"/>
    </source>
</evidence>
<dbReference type="InterPro" id="IPR007859">
    <property type="entry name" value="ETF-QO/FixX_C"/>
</dbReference>
<comment type="cofactor">
    <cofactor evidence="14">
        <name>[4Fe-4S] cluster</name>
        <dbReference type="ChEBI" id="CHEBI:49883"/>
    </cofactor>
    <text evidence="14">Binds 1 [4Fe-4S] cluster.</text>
</comment>
<feature type="domain" description="ETF-QO/FixX C-terminal" evidence="15">
    <location>
        <begin position="482"/>
        <end position="582"/>
    </location>
</feature>
<keyword evidence="7" id="KW-0809">Transit peptide</keyword>
<evidence type="ECO:0000256" key="11">
    <source>
        <dbReference type="ARBA" id="ARBA00023014"/>
    </source>
</evidence>
<evidence type="ECO:0000256" key="13">
    <source>
        <dbReference type="ARBA" id="ARBA00023136"/>
    </source>
</evidence>
<evidence type="ECO:0000256" key="4">
    <source>
        <dbReference type="ARBA" id="ARBA00022630"/>
    </source>
</evidence>
<keyword evidence="4 14" id="KW-0285">Flavoprotein</keyword>
<dbReference type="GO" id="GO:0004174">
    <property type="term" value="F:electron-transferring-flavoprotein dehydrogenase activity"/>
    <property type="evidence" value="ECO:0007669"/>
    <property type="project" value="UniProtKB-UniRule"/>
</dbReference>
<keyword evidence="11 14" id="KW-0411">Iron-sulfur</keyword>
<dbReference type="GO" id="GO:0016020">
    <property type="term" value="C:membrane"/>
    <property type="evidence" value="ECO:0007669"/>
    <property type="project" value="UniProtKB-SubCell"/>
</dbReference>
<protein>
    <recommendedName>
        <fullName evidence="14">Electron transfer flavoprotein-ubiquinone oxidoreductase</fullName>
        <shortName evidence="14">ETF-QO</shortName>
        <ecNumber evidence="14">1.5.5.1</ecNumber>
    </recommendedName>
</protein>
<evidence type="ECO:0000256" key="10">
    <source>
        <dbReference type="ARBA" id="ARBA00023004"/>
    </source>
</evidence>
<dbReference type="EMBL" id="AM889136">
    <property type="protein sequence ID" value="CBA04356.1"/>
    <property type="molecule type" value="Genomic_DNA"/>
</dbReference>
<dbReference type="InterPro" id="IPR036188">
    <property type="entry name" value="FAD/NAD-bd_sf"/>
</dbReference>
<evidence type="ECO:0000259" key="15">
    <source>
        <dbReference type="Pfam" id="PF05187"/>
    </source>
</evidence>
<organism evidence="17 18">
    <name type="scientific">Neisseria meningitidis (strain alpha14)</name>
    <dbReference type="NCBI Taxonomy" id="662598"/>
    <lineage>
        <taxon>Bacteria</taxon>
        <taxon>Pseudomonadati</taxon>
        <taxon>Pseudomonadota</taxon>
        <taxon>Betaproteobacteria</taxon>
        <taxon>Neisseriales</taxon>
        <taxon>Neisseriaceae</taxon>
        <taxon>Neisseria</taxon>
    </lineage>
</organism>
<evidence type="ECO:0000256" key="3">
    <source>
        <dbReference type="ARBA" id="ARBA00022448"/>
    </source>
</evidence>
<comment type="cofactor">
    <cofactor evidence="1 14">
        <name>FAD</name>
        <dbReference type="ChEBI" id="CHEBI:57692"/>
    </cofactor>
</comment>
<accession>C6S5K1</accession>
<dbReference type="EC" id="1.5.5.1" evidence="14"/>
<keyword evidence="3 14" id="KW-0813">Transport</keyword>
<dbReference type="Pfam" id="PF13450">
    <property type="entry name" value="NAD_binding_8"/>
    <property type="match status" value="1"/>
</dbReference>
<dbReference type="Gene3D" id="3.30.70.20">
    <property type="match status" value="1"/>
</dbReference>
<dbReference type="PANTHER" id="PTHR10617:SF107">
    <property type="entry name" value="ELECTRON TRANSFER FLAVOPROTEIN-UBIQUINONE OXIDOREDUCTASE, MITOCHONDRIAL"/>
    <property type="match status" value="1"/>
</dbReference>
<comment type="function">
    <text evidence="14">Accepts electrons from ETF and reduces ubiquinone.</text>
</comment>
<dbReference type="InterPro" id="IPR040156">
    <property type="entry name" value="ETF-QO"/>
</dbReference>
<dbReference type="GO" id="GO:0046872">
    <property type="term" value="F:metal ion binding"/>
    <property type="evidence" value="ECO:0007669"/>
    <property type="project" value="UniProtKB-KW"/>
</dbReference>
<dbReference type="AlphaFoldDB" id="C6S5K1"/>
<dbReference type="SUPFAM" id="SSF51905">
    <property type="entry name" value="FAD/NAD(P)-binding domain"/>
    <property type="match status" value="1"/>
</dbReference>
<feature type="domain" description="ETF-QO/FixC ubiquinone-binding" evidence="16">
    <location>
        <begin position="244"/>
        <end position="337"/>
    </location>
</feature>
<dbReference type="Pfam" id="PF05187">
    <property type="entry name" value="Fer4_ETF_QO"/>
    <property type="match status" value="1"/>
</dbReference>
<evidence type="ECO:0000313" key="17">
    <source>
        <dbReference type="EMBL" id="CBA04356.1"/>
    </source>
</evidence>
<evidence type="ECO:0000256" key="14">
    <source>
        <dbReference type="RuleBase" id="RU366068"/>
    </source>
</evidence>
<evidence type="ECO:0000256" key="7">
    <source>
        <dbReference type="ARBA" id="ARBA00022946"/>
    </source>
</evidence>
<dbReference type="KEGG" id="nmi:NMO_0464"/>
<gene>
    <name evidence="17" type="ordered locus">NMO_0464</name>
</gene>
<keyword evidence="13" id="KW-0472">Membrane</keyword>
<keyword evidence="5 14" id="KW-0479">Metal-binding</keyword>
<reference evidence="17 18" key="1">
    <citation type="journal article" date="2008" name="Proc. Natl. Acad. Sci. U.S.A.">
        <title>Whole-genome comparison of disease and carriage strains provides insights into virulence evolution in Neisseria meningitidis.</title>
        <authorList>
            <person name="Schoen C."/>
            <person name="Blom J."/>
            <person name="Claus H."/>
            <person name="Schramm-Glueck A."/>
            <person name="Brandt P."/>
            <person name="Mueller T."/>
            <person name="Goesmann A."/>
            <person name="Joseph B."/>
            <person name="Konietzny S."/>
            <person name="Kurzai O."/>
            <person name="Schmitt C."/>
            <person name="Friedrich T."/>
            <person name="Linke B."/>
            <person name="Vogel U."/>
            <person name="Frosch M."/>
        </authorList>
    </citation>
    <scope>NUCLEOTIDE SEQUENCE [LARGE SCALE GENOMIC DNA]</scope>
    <source>
        <strain evidence="18">alpha14</strain>
    </source>
</reference>
<evidence type="ECO:0000256" key="9">
    <source>
        <dbReference type="ARBA" id="ARBA00023002"/>
    </source>
</evidence>
<evidence type="ECO:0000256" key="12">
    <source>
        <dbReference type="ARBA" id="ARBA00023075"/>
    </source>
</evidence>
<keyword evidence="10 14" id="KW-0408">Iron</keyword>
<sequence length="585" mass="64736">MVFRRPLLYLVTICSRCIITDLQFNNKYTGTAMTESITRDSMQYDVVIVGAGPSGLSAAIKLKQLAEKNGREISVCVVEKGSEAGAHSLAGAVIDPIALNELIPDWKEKGAPLTRAVTQDKVLFLTEKKAFNLPITPNFDNHGNYIVSLGEVVRWLAEQAENMGVEIYPGFAAAEVLYHEDGSVKGIATGNMGIGKDGEPTDSFQPGMELWAQQTLFAEGCRGSLSKQIIERFKLDQNSQPQTYGLGIKEVWEVPSEQHQPGLVVHSAGWPLDSKTYGGAFVYHFDDNKVAVGFVVGLDYQNPYLSPFEEFQRFKTHPEIRKTFEGGRRIAYGARSLIEGGLQSLPKLSFKGGILVGDAAGFLNMPRIKGIHTAMKSAMLAAEAVFPLLENLEEVEGFDSGKEAADYQQRFEQSWLYQELYAARNVRPSFKWGVYLGSIYTGIDQMIFRGKAPWTLKHHGKDNEQLKKAAACKPIDYPKPDGVLTFDRLSSVFLANLAHEENQPDHLVLNNPQTMIDVNYKEYASPETRYCPAGVYEIVEENGNPRLQINAANCVHCKTCDIKDPTQNITWICPEGASGPNYGGM</sequence>
<dbReference type="PANTHER" id="PTHR10617">
    <property type="entry name" value="ELECTRON TRANSFER FLAVOPROTEIN-UBIQUINONE OXIDOREDUCTASE"/>
    <property type="match status" value="1"/>
</dbReference>
<dbReference type="SUPFAM" id="SSF54373">
    <property type="entry name" value="FAD-linked reductases, C-terminal domain"/>
    <property type="match status" value="1"/>
</dbReference>
<evidence type="ECO:0000259" key="16">
    <source>
        <dbReference type="Pfam" id="PF21162"/>
    </source>
</evidence>
<name>C6S5K1_NEIML</name>
<dbReference type="Pfam" id="PF21162">
    <property type="entry name" value="ETFQO_UQ-bd"/>
    <property type="match status" value="1"/>
</dbReference>
<evidence type="ECO:0000256" key="5">
    <source>
        <dbReference type="ARBA" id="ARBA00022723"/>
    </source>
</evidence>
<keyword evidence="8 14" id="KW-0249">Electron transport</keyword>
<dbReference type="Proteomes" id="UP000002054">
    <property type="component" value="Chromosome"/>
</dbReference>
<dbReference type="InterPro" id="IPR049398">
    <property type="entry name" value="ETF-QO/FixC_UQ-bd"/>
</dbReference>
<keyword evidence="12 14" id="KW-0830">Ubiquinone</keyword>
<evidence type="ECO:0000256" key="2">
    <source>
        <dbReference type="ARBA" id="ARBA00004370"/>
    </source>
</evidence>
<dbReference type="HOGENOM" id="CLU_009667_4_1_4"/>
<dbReference type="Gene3D" id="3.50.50.60">
    <property type="entry name" value="FAD/NAD(P)-binding domain"/>
    <property type="match status" value="1"/>
</dbReference>
<evidence type="ECO:0000256" key="6">
    <source>
        <dbReference type="ARBA" id="ARBA00022827"/>
    </source>
</evidence>
<dbReference type="SUPFAM" id="SSF54862">
    <property type="entry name" value="4Fe-4S ferredoxins"/>
    <property type="match status" value="1"/>
</dbReference>
<proteinExistence type="predicted"/>
<dbReference type="GO" id="GO:0051539">
    <property type="term" value="F:4 iron, 4 sulfur cluster binding"/>
    <property type="evidence" value="ECO:0007669"/>
    <property type="project" value="UniProtKB-UniRule"/>
</dbReference>
<evidence type="ECO:0000313" key="18">
    <source>
        <dbReference type="Proteomes" id="UP000002054"/>
    </source>
</evidence>
<keyword evidence="6 14" id="KW-0274">FAD</keyword>
<evidence type="ECO:0000256" key="1">
    <source>
        <dbReference type="ARBA" id="ARBA00001974"/>
    </source>
</evidence>
<comment type="catalytic activity">
    <reaction evidence="14">
        <text>a ubiquinone + reduced [electron-transfer flavoprotein] = a ubiquinol + oxidized [electron-transfer flavoprotein] + H(+)</text>
        <dbReference type="Rhea" id="RHEA:24052"/>
        <dbReference type="Rhea" id="RHEA-COMP:9565"/>
        <dbReference type="Rhea" id="RHEA-COMP:9566"/>
        <dbReference type="Rhea" id="RHEA-COMP:10685"/>
        <dbReference type="Rhea" id="RHEA-COMP:10686"/>
        <dbReference type="ChEBI" id="CHEBI:15378"/>
        <dbReference type="ChEBI" id="CHEBI:16389"/>
        <dbReference type="ChEBI" id="CHEBI:17976"/>
        <dbReference type="ChEBI" id="CHEBI:57692"/>
        <dbReference type="ChEBI" id="CHEBI:58307"/>
        <dbReference type="EC" id="1.5.5.1"/>
    </reaction>
</comment>
<dbReference type="Gene3D" id="3.30.9.90">
    <property type="match status" value="1"/>
</dbReference>
<comment type="subcellular location">
    <subcellularLocation>
        <location evidence="2">Membrane</location>
    </subcellularLocation>
</comment>
<dbReference type="FunFam" id="3.30.70.20:FF:000015">
    <property type="entry name" value="Electron transfer flavoprotein-ubiquinone oxidoreductase"/>
    <property type="match status" value="1"/>
</dbReference>